<protein>
    <submittedName>
        <fullName evidence="2">Uncharacterized protein</fullName>
    </submittedName>
</protein>
<dbReference type="Proteomes" id="UP000031599">
    <property type="component" value="Unassembled WGS sequence"/>
</dbReference>
<evidence type="ECO:0000256" key="1">
    <source>
        <dbReference type="SAM" id="MobiDB-lite"/>
    </source>
</evidence>
<name>A0A0C1ZDS6_9BACT</name>
<proteinExistence type="predicted"/>
<organism evidence="2 3">
    <name type="scientific">Enhygromyxa salina</name>
    <dbReference type="NCBI Taxonomy" id="215803"/>
    <lineage>
        <taxon>Bacteria</taxon>
        <taxon>Pseudomonadati</taxon>
        <taxon>Myxococcota</taxon>
        <taxon>Polyangia</taxon>
        <taxon>Nannocystales</taxon>
        <taxon>Nannocystaceae</taxon>
        <taxon>Enhygromyxa</taxon>
    </lineage>
</organism>
<accession>A0A0C1ZDS6</accession>
<feature type="region of interest" description="Disordered" evidence="1">
    <location>
        <begin position="1"/>
        <end position="63"/>
    </location>
</feature>
<dbReference type="AlphaFoldDB" id="A0A0C1ZDS6"/>
<gene>
    <name evidence="2" type="ORF">DB30_05212</name>
</gene>
<sequence>MAWVCPACGTGAGSDAETNSETSGDPGDGDTGDGDTGDGDTGDGDTGDGDTGEPMEYPDCGVGGDAAVASSYNNFDDAENPEDPNWVAGYHSVCTVAAVVVDGSQTTIDLDCPDDYHPGLVVTAEPAWAPTIEIGSELDVTFDWMSKWEEYGRSWRLASVEDDTLIAGYFDVYTTYNFQPLGLEVTSGVCEPKGWCEADEGMLPQSQDVALEFSDGGETTTLFAGNWGQVGAYDIWIQAANYNQCNARLDAPPGLYQGLIARQ</sequence>
<evidence type="ECO:0000313" key="3">
    <source>
        <dbReference type="Proteomes" id="UP000031599"/>
    </source>
</evidence>
<feature type="compositionally biased region" description="Acidic residues" evidence="1">
    <location>
        <begin position="27"/>
        <end position="53"/>
    </location>
</feature>
<reference evidence="2 3" key="1">
    <citation type="submission" date="2014-12" db="EMBL/GenBank/DDBJ databases">
        <title>Genome assembly of Enhygromyxa salina DSM 15201.</title>
        <authorList>
            <person name="Sharma G."/>
            <person name="Subramanian S."/>
        </authorList>
    </citation>
    <scope>NUCLEOTIDE SEQUENCE [LARGE SCALE GENOMIC DNA]</scope>
    <source>
        <strain evidence="2 3">DSM 15201</strain>
    </source>
</reference>
<evidence type="ECO:0000313" key="2">
    <source>
        <dbReference type="EMBL" id="KIG15794.1"/>
    </source>
</evidence>
<comment type="caution">
    <text evidence="2">The sequence shown here is derived from an EMBL/GenBank/DDBJ whole genome shotgun (WGS) entry which is preliminary data.</text>
</comment>
<dbReference type="EMBL" id="JMCC02000047">
    <property type="protein sequence ID" value="KIG15794.1"/>
    <property type="molecule type" value="Genomic_DNA"/>
</dbReference>